<dbReference type="AlphaFoldDB" id="A0A9W6XCF8"/>
<feature type="region of interest" description="Disordered" evidence="1">
    <location>
        <begin position="59"/>
        <end position="127"/>
    </location>
</feature>
<reference evidence="2" key="1">
    <citation type="submission" date="2023-04" db="EMBL/GenBank/DDBJ databases">
        <title>Phytophthora fragariaefolia NBRC 109709.</title>
        <authorList>
            <person name="Ichikawa N."/>
            <person name="Sato H."/>
            <person name="Tonouchi N."/>
        </authorList>
    </citation>
    <scope>NUCLEOTIDE SEQUENCE</scope>
    <source>
        <strain evidence="2">NBRC 109709</strain>
    </source>
</reference>
<sequence>MDCTTRALPRPDQPRLEEGCPDNNVRDDPPEFRLGPGQRYGWWEEHNSDETKKVAMVTTQSRPSAEGCIARRTANPSGSGARRQTQKLEEEVADDDELDDELDEDDLSLSPPPEIAPSPWDTPPPPA</sequence>
<accession>A0A9W6XCF8</accession>
<name>A0A9W6XCF8_9STRA</name>
<evidence type="ECO:0000313" key="3">
    <source>
        <dbReference type="Proteomes" id="UP001165121"/>
    </source>
</evidence>
<gene>
    <name evidence="2" type="ORF">Pfra01_000953200</name>
</gene>
<feature type="compositionally biased region" description="Acidic residues" evidence="1">
    <location>
        <begin position="91"/>
        <end position="107"/>
    </location>
</feature>
<organism evidence="2 3">
    <name type="scientific">Phytophthora fragariaefolia</name>
    <dbReference type="NCBI Taxonomy" id="1490495"/>
    <lineage>
        <taxon>Eukaryota</taxon>
        <taxon>Sar</taxon>
        <taxon>Stramenopiles</taxon>
        <taxon>Oomycota</taxon>
        <taxon>Peronosporomycetes</taxon>
        <taxon>Peronosporales</taxon>
        <taxon>Peronosporaceae</taxon>
        <taxon>Phytophthora</taxon>
    </lineage>
</organism>
<evidence type="ECO:0000256" key="1">
    <source>
        <dbReference type="SAM" id="MobiDB-lite"/>
    </source>
</evidence>
<evidence type="ECO:0000313" key="2">
    <source>
        <dbReference type="EMBL" id="GMF35716.1"/>
    </source>
</evidence>
<feature type="region of interest" description="Disordered" evidence="1">
    <location>
        <begin position="1"/>
        <end position="40"/>
    </location>
</feature>
<feature type="compositionally biased region" description="Pro residues" evidence="1">
    <location>
        <begin position="110"/>
        <end position="127"/>
    </location>
</feature>
<keyword evidence="3" id="KW-1185">Reference proteome</keyword>
<dbReference type="EMBL" id="BSXT01000887">
    <property type="protein sequence ID" value="GMF35716.1"/>
    <property type="molecule type" value="Genomic_DNA"/>
</dbReference>
<proteinExistence type="predicted"/>
<feature type="compositionally biased region" description="Basic and acidic residues" evidence="1">
    <location>
        <begin position="12"/>
        <end position="31"/>
    </location>
</feature>
<protein>
    <submittedName>
        <fullName evidence="2">Unnamed protein product</fullName>
    </submittedName>
</protein>
<dbReference type="Proteomes" id="UP001165121">
    <property type="component" value="Unassembled WGS sequence"/>
</dbReference>
<comment type="caution">
    <text evidence="2">The sequence shown here is derived from an EMBL/GenBank/DDBJ whole genome shotgun (WGS) entry which is preliminary data.</text>
</comment>